<organism evidence="1 2">
    <name type="scientific">Cirrhinus molitorella</name>
    <name type="common">mud carp</name>
    <dbReference type="NCBI Taxonomy" id="172907"/>
    <lineage>
        <taxon>Eukaryota</taxon>
        <taxon>Metazoa</taxon>
        <taxon>Chordata</taxon>
        <taxon>Craniata</taxon>
        <taxon>Vertebrata</taxon>
        <taxon>Euteleostomi</taxon>
        <taxon>Actinopterygii</taxon>
        <taxon>Neopterygii</taxon>
        <taxon>Teleostei</taxon>
        <taxon>Ostariophysi</taxon>
        <taxon>Cypriniformes</taxon>
        <taxon>Cyprinidae</taxon>
        <taxon>Labeoninae</taxon>
        <taxon>Labeonini</taxon>
        <taxon>Cirrhinus</taxon>
    </lineage>
</organism>
<evidence type="ECO:0000313" key="1">
    <source>
        <dbReference type="EMBL" id="KAK2870939.1"/>
    </source>
</evidence>
<evidence type="ECO:0000313" key="2">
    <source>
        <dbReference type="Proteomes" id="UP001187343"/>
    </source>
</evidence>
<proteinExistence type="predicted"/>
<protein>
    <submittedName>
        <fullName evidence="1">Uncharacterized protein</fullName>
    </submittedName>
</protein>
<dbReference type="Proteomes" id="UP001187343">
    <property type="component" value="Unassembled WGS sequence"/>
</dbReference>
<name>A0AA88TKX6_9TELE</name>
<dbReference type="EMBL" id="JAUYZG010000023">
    <property type="protein sequence ID" value="KAK2870939.1"/>
    <property type="molecule type" value="Genomic_DNA"/>
</dbReference>
<keyword evidence="2" id="KW-1185">Reference proteome</keyword>
<sequence length="69" mass="7841">MLKQEWSVVEGTINNIMFGPRKERQNEEVKTANVRMKSIILLLPQTDGDPDDPEIHPAPSCFLQFNSSV</sequence>
<accession>A0AA88TKX6</accession>
<comment type="caution">
    <text evidence="1">The sequence shown here is derived from an EMBL/GenBank/DDBJ whole genome shotgun (WGS) entry which is preliminary data.</text>
</comment>
<dbReference type="AlphaFoldDB" id="A0AA88TKX6"/>
<gene>
    <name evidence="1" type="ORF">Q8A67_023466</name>
</gene>
<reference evidence="1" key="1">
    <citation type="submission" date="2023-08" db="EMBL/GenBank/DDBJ databases">
        <title>Chromosome-level Genome Assembly of mud carp (Cirrhinus molitorella).</title>
        <authorList>
            <person name="Liu H."/>
        </authorList>
    </citation>
    <scope>NUCLEOTIDE SEQUENCE</scope>
    <source>
        <strain evidence="1">Prfri</strain>
        <tissue evidence="1">Muscle</tissue>
    </source>
</reference>